<dbReference type="Gene3D" id="1.10.287.110">
    <property type="entry name" value="DnaJ domain"/>
    <property type="match status" value="1"/>
</dbReference>
<accession>A0AAU7LWJ7</accession>
<dbReference type="CDD" id="cd10747">
    <property type="entry name" value="DnaJ_C"/>
    <property type="match status" value="1"/>
</dbReference>
<evidence type="ECO:0000259" key="4">
    <source>
        <dbReference type="PROSITE" id="PS50076"/>
    </source>
</evidence>
<proteinExistence type="predicted"/>
<dbReference type="Gene3D" id="2.60.260.20">
    <property type="entry name" value="Urease metallochaperone UreE, N-terminal domain"/>
    <property type="match status" value="2"/>
</dbReference>
<dbReference type="InterPro" id="IPR002939">
    <property type="entry name" value="DnaJ_C"/>
</dbReference>
<dbReference type="PROSITE" id="PS00636">
    <property type="entry name" value="DNAJ_1"/>
    <property type="match status" value="1"/>
</dbReference>
<protein>
    <submittedName>
        <fullName evidence="5">DnaJ C-terminal domain-containing protein</fullName>
    </submittedName>
</protein>
<dbReference type="GO" id="GO:0051082">
    <property type="term" value="F:unfolded protein binding"/>
    <property type="evidence" value="ECO:0007669"/>
    <property type="project" value="InterPro"/>
</dbReference>
<sequence length="325" mass="35880">MEFKDYYTVMGLARDATPDDIKRAYRKLSRKYHPDVSKEKNAEARFKELGEAYEVLKDPEKRTAYDQLGPNWKEGQDFRPPPEWNAGAEHAGRGAQWDFKSDDSGDYSDFFETLFRKGFSTTGARGGGQRTSFSAPGEDRHAKIQIDLEDAYSGATRTLSLRVPEMDSQGHVTYREHQISFGVPKGIRAGQHIRLAGQGGPGTGQGGAGDLYLDVEFRPHRLYRVDKHDVYCDLPIAPWEAALGAAVEAPTPTGRVEVTVPAGSAAGRKLRLKSRGLPGSTPGDFYFVLQIVVPGAGTDSAKSFYEGMAKQFNAFKPREKLEGQP</sequence>
<dbReference type="CDD" id="cd06257">
    <property type="entry name" value="DnaJ"/>
    <property type="match status" value="1"/>
</dbReference>
<dbReference type="InterPro" id="IPR018253">
    <property type="entry name" value="DnaJ_domain_CS"/>
</dbReference>
<keyword evidence="1" id="KW-0963">Cytoplasm</keyword>
<feature type="domain" description="J" evidence="4">
    <location>
        <begin position="5"/>
        <end position="69"/>
    </location>
</feature>
<dbReference type="AlphaFoldDB" id="A0AAU7LWJ7"/>
<dbReference type="Pfam" id="PF00226">
    <property type="entry name" value="DnaJ"/>
    <property type="match status" value="1"/>
</dbReference>
<reference evidence="5" key="1">
    <citation type="submission" date="2024-05" db="EMBL/GenBank/DDBJ databases">
        <authorList>
            <person name="Bunk B."/>
            <person name="Swiderski J."/>
            <person name="Sproer C."/>
            <person name="Thiel V."/>
        </authorList>
    </citation>
    <scope>NUCLEOTIDE SEQUENCE</scope>
    <source>
        <strain evidence="5">DSM 17735</strain>
    </source>
</reference>
<dbReference type="SUPFAM" id="SSF46565">
    <property type="entry name" value="Chaperone J-domain"/>
    <property type="match status" value="1"/>
</dbReference>
<dbReference type="RefSeq" id="WP_349281310.1">
    <property type="nucleotide sequence ID" value="NZ_CBCSCU010000002.1"/>
</dbReference>
<dbReference type="GO" id="GO:0005737">
    <property type="term" value="C:cytoplasm"/>
    <property type="evidence" value="ECO:0007669"/>
    <property type="project" value="TreeGrafter"/>
</dbReference>
<dbReference type="Pfam" id="PF01556">
    <property type="entry name" value="DnaJ_C"/>
    <property type="match status" value="1"/>
</dbReference>
<dbReference type="InterPro" id="IPR008971">
    <property type="entry name" value="HSP40/DnaJ_pept-bd"/>
</dbReference>
<evidence type="ECO:0000313" key="5">
    <source>
        <dbReference type="EMBL" id="XBP71976.1"/>
    </source>
</evidence>
<dbReference type="GO" id="GO:0003677">
    <property type="term" value="F:DNA binding"/>
    <property type="evidence" value="ECO:0007669"/>
    <property type="project" value="UniProtKB-KW"/>
</dbReference>
<evidence type="ECO:0000256" key="1">
    <source>
        <dbReference type="ARBA" id="ARBA00022490"/>
    </source>
</evidence>
<dbReference type="PROSITE" id="PS50076">
    <property type="entry name" value="DNAJ_2"/>
    <property type="match status" value="1"/>
</dbReference>
<dbReference type="InterPro" id="IPR001623">
    <property type="entry name" value="DnaJ_domain"/>
</dbReference>
<dbReference type="InterPro" id="IPR036869">
    <property type="entry name" value="J_dom_sf"/>
</dbReference>
<dbReference type="GO" id="GO:0042026">
    <property type="term" value="P:protein refolding"/>
    <property type="evidence" value="ECO:0007669"/>
    <property type="project" value="TreeGrafter"/>
</dbReference>
<name>A0AAU7LWJ7_9BURK</name>
<organism evidence="5">
    <name type="scientific">Polaromonas hydrogenivorans</name>
    <dbReference type="NCBI Taxonomy" id="335476"/>
    <lineage>
        <taxon>Bacteria</taxon>
        <taxon>Pseudomonadati</taxon>
        <taxon>Pseudomonadota</taxon>
        <taxon>Betaproteobacteria</taxon>
        <taxon>Burkholderiales</taxon>
        <taxon>Comamonadaceae</taxon>
        <taxon>Polaromonas</taxon>
    </lineage>
</organism>
<dbReference type="SMART" id="SM00271">
    <property type="entry name" value="DnaJ"/>
    <property type="match status" value="1"/>
</dbReference>
<evidence type="ECO:0000256" key="2">
    <source>
        <dbReference type="ARBA" id="ARBA00023125"/>
    </source>
</evidence>
<gene>
    <name evidence="5" type="ORF">ABLV49_09335</name>
</gene>
<dbReference type="SUPFAM" id="SSF49493">
    <property type="entry name" value="HSP40/DnaJ peptide-binding domain"/>
    <property type="match status" value="2"/>
</dbReference>
<dbReference type="PANTHER" id="PTHR43096:SF52">
    <property type="entry name" value="DNAJ HOMOLOG 1, MITOCHONDRIAL-RELATED"/>
    <property type="match status" value="1"/>
</dbReference>
<dbReference type="EMBL" id="CP157675">
    <property type="protein sequence ID" value="XBP71976.1"/>
    <property type="molecule type" value="Genomic_DNA"/>
</dbReference>
<keyword evidence="2" id="KW-0238">DNA-binding</keyword>
<keyword evidence="3" id="KW-0143">Chaperone</keyword>
<dbReference type="PANTHER" id="PTHR43096">
    <property type="entry name" value="DNAJ HOMOLOG 1, MITOCHONDRIAL-RELATED"/>
    <property type="match status" value="1"/>
</dbReference>
<dbReference type="PRINTS" id="PR00625">
    <property type="entry name" value="JDOMAIN"/>
</dbReference>
<dbReference type="FunFam" id="2.60.260.20:FF:000008">
    <property type="entry name" value="Curved DNA-binding protein"/>
    <property type="match status" value="1"/>
</dbReference>
<evidence type="ECO:0000256" key="3">
    <source>
        <dbReference type="ARBA" id="ARBA00023186"/>
    </source>
</evidence>